<evidence type="ECO:0000313" key="1">
    <source>
        <dbReference type="EMBL" id="MDT1064622.1"/>
    </source>
</evidence>
<gene>
    <name evidence="1" type="ORF">RM190_22385</name>
</gene>
<sequence>MTEYQLAGLPVLANARLCCGLEFVPPEGGLIAEKGEEFAASLDHLLRHHFEYNPREAALKRWGWRPSIALLAASLDDIKAARRLQ</sequence>
<dbReference type="Proteomes" id="UP001251085">
    <property type="component" value="Unassembled WGS sequence"/>
</dbReference>
<keyword evidence="2" id="KW-1185">Reference proteome</keyword>
<protein>
    <submittedName>
        <fullName evidence="1">Uncharacterized protein</fullName>
    </submittedName>
</protein>
<evidence type="ECO:0000313" key="2">
    <source>
        <dbReference type="Proteomes" id="UP001251085"/>
    </source>
</evidence>
<comment type="caution">
    <text evidence="1">The sequence shown here is derived from an EMBL/GenBank/DDBJ whole genome shotgun (WGS) entry which is preliminary data.</text>
</comment>
<dbReference type="EMBL" id="JAVRQI010000027">
    <property type="protein sequence ID" value="MDT1064622.1"/>
    <property type="molecule type" value="Genomic_DNA"/>
</dbReference>
<dbReference type="RefSeq" id="WP_311761707.1">
    <property type="nucleotide sequence ID" value="NZ_JAVRQI010000027.1"/>
</dbReference>
<reference evidence="2" key="1">
    <citation type="submission" date="2023-07" db="EMBL/GenBank/DDBJ databases">
        <title>Characterization of two Paracoccaceae strains isolated from Phycosphere and proposal of Xinfangfangia lacusdiani sp. nov.</title>
        <authorList>
            <person name="Deng Y."/>
            <person name="Zhang Y.Q."/>
        </authorList>
    </citation>
    <scope>NUCLEOTIDE SEQUENCE [LARGE SCALE GENOMIC DNA]</scope>
    <source>
        <strain evidence="2">CPCC 101403</strain>
    </source>
</reference>
<accession>A0ABU3EK42</accession>
<organism evidence="1 2">
    <name type="scientific">Paracoccus broussonetiae</name>
    <dbReference type="NCBI Taxonomy" id="3075834"/>
    <lineage>
        <taxon>Bacteria</taxon>
        <taxon>Pseudomonadati</taxon>
        <taxon>Pseudomonadota</taxon>
        <taxon>Alphaproteobacteria</taxon>
        <taxon>Rhodobacterales</taxon>
        <taxon>Paracoccaceae</taxon>
        <taxon>Paracoccus</taxon>
    </lineage>
</organism>
<proteinExistence type="predicted"/>
<name>A0ABU3EK42_9RHOB</name>